<comment type="caution">
    <text evidence="2">The sequence shown here is derived from an EMBL/GenBank/DDBJ whole genome shotgun (WGS) entry which is preliminary data.</text>
</comment>
<evidence type="ECO:0000313" key="2">
    <source>
        <dbReference type="EMBL" id="GBG04898.1"/>
    </source>
</evidence>
<dbReference type="EMBL" id="BFBY01000005">
    <property type="protein sequence ID" value="GBG04898.1"/>
    <property type="molecule type" value="Genomic_DNA"/>
</dbReference>
<evidence type="ECO:0000256" key="1">
    <source>
        <dbReference type="SAM" id="Phobius"/>
    </source>
</evidence>
<name>A0A2Z6T8W0_9LACO</name>
<keyword evidence="1" id="KW-0812">Transmembrane</keyword>
<accession>A0A2Z6T8W0</accession>
<dbReference type="AlphaFoldDB" id="A0A2Z6T8W0"/>
<keyword evidence="1" id="KW-0472">Membrane</keyword>
<protein>
    <submittedName>
        <fullName evidence="2">Uncharacterized protein</fullName>
    </submittedName>
</protein>
<proteinExistence type="predicted"/>
<feature type="transmembrane region" description="Helical" evidence="1">
    <location>
        <begin position="7"/>
        <end position="31"/>
    </location>
</feature>
<reference evidence="3" key="1">
    <citation type="submission" date="2018-03" db="EMBL/GenBank/DDBJ databases">
        <title>New taxa in the Lactobacillus gasseri group.</title>
        <authorList>
            <person name="Tanizawa Y."/>
            <person name="Tohno M."/>
            <person name="Endo A."/>
            <person name="Arita M."/>
        </authorList>
    </citation>
    <scope>NUCLEOTIDE SEQUENCE [LARGE SCALE GENOMIC DNA]</scope>
    <source>
        <strain evidence="3">DSM 24759</strain>
    </source>
</reference>
<gene>
    <name evidence="2" type="ORF">LrDSM24759_08120</name>
</gene>
<keyword evidence="3" id="KW-1185">Reference proteome</keyword>
<evidence type="ECO:0000313" key="3">
    <source>
        <dbReference type="Proteomes" id="UP000257317"/>
    </source>
</evidence>
<organism evidence="2 3">
    <name type="scientific">Lactobacillus rodentium</name>
    <dbReference type="NCBI Taxonomy" id="947835"/>
    <lineage>
        <taxon>Bacteria</taxon>
        <taxon>Bacillati</taxon>
        <taxon>Bacillota</taxon>
        <taxon>Bacilli</taxon>
        <taxon>Lactobacillales</taxon>
        <taxon>Lactobacillaceae</taxon>
        <taxon>Lactobacillus</taxon>
    </lineage>
</organism>
<keyword evidence="1" id="KW-1133">Transmembrane helix</keyword>
<sequence length="84" mass="9506">MMLKRQLKLIITIPVTTLIILNNLLITTIMVSQITIIPIIKTTLVRILTRVTKAKIIPIKELLATTLLVREIITRVLVLTNPLL</sequence>
<dbReference type="Proteomes" id="UP000257317">
    <property type="component" value="Unassembled WGS sequence"/>
</dbReference>